<dbReference type="PANTHER" id="PTHR44899">
    <property type="entry name" value="CAMK FAMILY PROTEIN KINASE"/>
    <property type="match status" value="1"/>
</dbReference>
<keyword evidence="6 9" id="KW-0067">ATP-binding</keyword>
<name>A0A6G0XBT4_9STRA</name>
<dbReference type="PROSITE" id="PS50011">
    <property type="entry name" value="PROTEIN_KINASE_DOM"/>
    <property type="match status" value="1"/>
</dbReference>
<evidence type="ECO:0000256" key="10">
    <source>
        <dbReference type="SAM" id="MobiDB-lite"/>
    </source>
</evidence>
<comment type="catalytic activity">
    <reaction evidence="7">
        <text>L-threonyl-[protein] + ATP = O-phospho-L-threonyl-[protein] + ADP + H(+)</text>
        <dbReference type="Rhea" id="RHEA:46608"/>
        <dbReference type="Rhea" id="RHEA-COMP:11060"/>
        <dbReference type="Rhea" id="RHEA-COMP:11605"/>
        <dbReference type="ChEBI" id="CHEBI:15378"/>
        <dbReference type="ChEBI" id="CHEBI:30013"/>
        <dbReference type="ChEBI" id="CHEBI:30616"/>
        <dbReference type="ChEBI" id="CHEBI:61977"/>
        <dbReference type="ChEBI" id="CHEBI:456216"/>
        <dbReference type="EC" id="2.7.11.1"/>
    </reaction>
</comment>
<keyword evidence="13" id="KW-1185">Reference proteome</keyword>
<evidence type="ECO:0000256" key="5">
    <source>
        <dbReference type="ARBA" id="ARBA00022777"/>
    </source>
</evidence>
<dbReference type="InterPro" id="IPR000719">
    <property type="entry name" value="Prot_kinase_dom"/>
</dbReference>
<dbReference type="PANTHER" id="PTHR44899:SF3">
    <property type="entry name" value="SERINE_THREONINE-PROTEIN KINASE NEK1"/>
    <property type="match status" value="1"/>
</dbReference>
<dbReference type="EMBL" id="VJMJ01000084">
    <property type="protein sequence ID" value="KAF0737550.1"/>
    <property type="molecule type" value="Genomic_DNA"/>
</dbReference>
<dbReference type="InterPro" id="IPR017441">
    <property type="entry name" value="Protein_kinase_ATP_BS"/>
</dbReference>
<protein>
    <recommendedName>
        <fullName evidence="1">non-specific serine/threonine protein kinase</fullName>
        <ecNumber evidence="1">2.7.11.1</ecNumber>
    </recommendedName>
</protein>
<dbReference type="Pfam" id="PF00069">
    <property type="entry name" value="Pkinase"/>
    <property type="match status" value="1"/>
</dbReference>
<reference evidence="12 13" key="1">
    <citation type="submission" date="2019-07" db="EMBL/GenBank/DDBJ databases">
        <title>Genomics analysis of Aphanomyces spp. identifies a new class of oomycete effector associated with host adaptation.</title>
        <authorList>
            <person name="Gaulin E."/>
        </authorList>
    </citation>
    <scope>NUCLEOTIDE SEQUENCE [LARGE SCALE GENOMIC DNA]</scope>
    <source>
        <strain evidence="12 13">ATCC 201684</strain>
    </source>
</reference>
<evidence type="ECO:0000256" key="7">
    <source>
        <dbReference type="ARBA" id="ARBA00047899"/>
    </source>
</evidence>
<dbReference type="Gene3D" id="1.10.510.10">
    <property type="entry name" value="Transferase(Phosphotransferase) domain 1"/>
    <property type="match status" value="1"/>
</dbReference>
<dbReference type="GO" id="GO:0005524">
    <property type="term" value="F:ATP binding"/>
    <property type="evidence" value="ECO:0007669"/>
    <property type="project" value="UniProtKB-UniRule"/>
</dbReference>
<keyword evidence="2" id="KW-0723">Serine/threonine-protein kinase</keyword>
<dbReference type="SUPFAM" id="SSF56112">
    <property type="entry name" value="Protein kinase-like (PK-like)"/>
    <property type="match status" value="1"/>
</dbReference>
<evidence type="ECO:0000313" key="12">
    <source>
        <dbReference type="EMBL" id="KAF0737550.1"/>
    </source>
</evidence>
<evidence type="ECO:0000313" key="13">
    <source>
        <dbReference type="Proteomes" id="UP000481153"/>
    </source>
</evidence>
<dbReference type="InterPro" id="IPR051131">
    <property type="entry name" value="NEK_Ser/Thr_kinase_NIMA"/>
</dbReference>
<dbReference type="VEuPathDB" id="FungiDB:AeMF1_011112"/>
<evidence type="ECO:0000256" key="6">
    <source>
        <dbReference type="ARBA" id="ARBA00022840"/>
    </source>
</evidence>
<gene>
    <name evidence="12" type="ORF">Ae201684_006705</name>
</gene>
<accession>A0A6G0XBT4</accession>
<evidence type="ECO:0000256" key="9">
    <source>
        <dbReference type="PROSITE-ProRule" id="PRU10141"/>
    </source>
</evidence>
<feature type="binding site" evidence="9">
    <location>
        <position position="33"/>
    </location>
    <ligand>
        <name>ATP</name>
        <dbReference type="ChEBI" id="CHEBI:30616"/>
    </ligand>
</feature>
<dbReference type="InterPro" id="IPR011009">
    <property type="entry name" value="Kinase-like_dom_sf"/>
</dbReference>
<feature type="region of interest" description="Disordered" evidence="10">
    <location>
        <begin position="333"/>
        <end position="358"/>
    </location>
</feature>
<dbReference type="AlphaFoldDB" id="A0A6G0XBT4"/>
<evidence type="ECO:0000256" key="1">
    <source>
        <dbReference type="ARBA" id="ARBA00012513"/>
    </source>
</evidence>
<dbReference type="Gene3D" id="3.30.200.20">
    <property type="entry name" value="Phosphorylase Kinase, domain 1"/>
    <property type="match status" value="1"/>
</dbReference>
<sequence>MDEYDKIRELGRGSHGEAILVQHQTTKELAVAKSIRIGRDDSQAVEEAQLLQSLNHPNIIRFIRIVHEPNARLSWLIMEYADGGDLSAFTAQSQPKCEQPLHDCEIMRIFIQNVFLNGQGIVKLGDFGIAKALSHTLDVAQTQIGTPLYLSPEICQGDDYNAKSDMWGLGCILYELITLKSPFYAKSMPLIVTKITKATPDPLPSHVPSEIQQLVGLLLSKAPEQRPSASEALALPDVQTYLMQFASNLPCQPKRSVAPFPPPRSSAPAPVLPRIQTSLMDVLPSLHSQASSEQIESKPADMAFTSPEDLVRQQFLDNQRAARLYKERMDKLKNAPSPFTESPSPPTTPVGPTKNTKSNLFLQHLTECSRRRDYEDMLAMERRRVYEETKALHERMRMLQSSDSSVASPEV</sequence>
<dbReference type="PROSITE" id="PS00107">
    <property type="entry name" value="PROTEIN_KINASE_ATP"/>
    <property type="match status" value="1"/>
</dbReference>
<evidence type="ECO:0000256" key="8">
    <source>
        <dbReference type="ARBA" id="ARBA00048679"/>
    </source>
</evidence>
<proteinExistence type="predicted"/>
<feature type="domain" description="Protein kinase" evidence="11">
    <location>
        <begin position="4"/>
        <end position="242"/>
    </location>
</feature>
<evidence type="ECO:0000256" key="2">
    <source>
        <dbReference type="ARBA" id="ARBA00022527"/>
    </source>
</evidence>
<evidence type="ECO:0000256" key="4">
    <source>
        <dbReference type="ARBA" id="ARBA00022741"/>
    </source>
</evidence>
<dbReference type="GO" id="GO:0004674">
    <property type="term" value="F:protein serine/threonine kinase activity"/>
    <property type="evidence" value="ECO:0007669"/>
    <property type="project" value="UniProtKB-KW"/>
</dbReference>
<keyword evidence="4 9" id="KW-0547">Nucleotide-binding</keyword>
<keyword evidence="5" id="KW-0418">Kinase</keyword>
<dbReference type="EC" id="2.7.11.1" evidence="1"/>
<dbReference type="Proteomes" id="UP000481153">
    <property type="component" value="Unassembled WGS sequence"/>
</dbReference>
<comment type="caution">
    <text evidence="12">The sequence shown here is derived from an EMBL/GenBank/DDBJ whole genome shotgun (WGS) entry which is preliminary data.</text>
</comment>
<comment type="catalytic activity">
    <reaction evidence="8">
        <text>L-seryl-[protein] + ATP = O-phospho-L-seryl-[protein] + ADP + H(+)</text>
        <dbReference type="Rhea" id="RHEA:17989"/>
        <dbReference type="Rhea" id="RHEA-COMP:9863"/>
        <dbReference type="Rhea" id="RHEA-COMP:11604"/>
        <dbReference type="ChEBI" id="CHEBI:15378"/>
        <dbReference type="ChEBI" id="CHEBI:29999"/>
        <dbReference type="ChEBI" id="CHEBI:30616"/>
        <dbReference type="ChEBI" id="CHEBI:83421"/>
        <dbReference type="ChEBI" id="CHEBI:456216"/>
        <dbReference type="EC" id="2.7.11.1"/>
    </reaction>
</comment>
<organism evidence="12 13">
    <name type="scientific">Aphanomyces euteiches</name>
    <dbReference type="NCBI Taxonomy" id="100861"/>
    <lineage>
        <taxon>Eukaryota</taxon>
        <taxon>Sar</taxon>
        <taxon>Stramenopiles</taxon>
        <taxon>Oomycota</taxon>
        <taxon>Saprolegniomycetes</taxon>
        <taxon>Saprolegniales</taxon>
        <taxon>Verrucalvaceae</taxon>
        <taxon>Aphanomyces</taxon>
    </lineage>
</organism>
<evidence type="ECO:0000256" key="3">
    <source>
        <dbReference type="ARBA" id="ARBA00022679"/>
    </source>
</evidence>
<evidence type="ECO:0000259" key="11">
    <source>
        <dbReference type="PROSITE" id="PS50011"/>
    </source>
</evidence>
<keyword evidence="3" id="KW-0808">Transferase</keyword>